<dbReference type="PANTHER" id="PTHR23513">
    <property type="entry name" value="INTEGRAL MEMBRANE EFFLUX PROTEIN-RELATED"/>
    <property type="match status" value="1"/>
</dbReference>
<evidence type="ECO:0000256" key="1">
    <source>
        <dbReference type="ARBA" id="ARBA00004651"/>
    </source>
</evidence>
<feature type="transmembrane region" description="Helical" evidence="7">
    <location>
        <begin position="289"/>
        <end position="308"/>
    </location>
</feature>
<evidence type="ECO:0000256" key="7">
    <source>
        <dbReference type="SAM" id="Phobius"/>
    </source>
</evidence>
<dbReference type="InterPro" id="IPR020846">
    <property type="entry name" value="MFS_dom"/>
</dbReference>
<dbReference type="CDD" id="cd06173">
    <property type="entry name" value="MFS_MefA_like"/>
    <property type="match status" value="1"/>
</dbReference>
<dbReference type="InterPro" id="IPR036259">
    <property type="entry name" value="MFS_trans_sf"/>
</dbReference>
<gene>
    <name evidence="9" type="ORF">BU204_17870</name>
</gene>
<feature type="transmembrane region" description="Helical" evidence="7">
    <location>
        <begin position="351"/>
        <end position="371"/>
    </location>
</feature>
<reference evidence="9 10" key="1">
    <citation type="submission" date="2016-12" db="EMBL/GenBank/DDBJ databases">
        <title>The draft genome sequence of Actinophytocola sp. 11-183.</title>
        <authorList>
            <person name="Wang W."/>
            <person name="Yuan L."/>
        </authorList>
    </citation>
    <scope>NUCLEOTIDE SEQUENCE [LARGE SCALE GENOMIC DNA]</scope>
    <source>
        <strain evidence="9 10">11-183</strain>
    </source>
</reference>
<evidence type="ECO:0000256" key="6">
    <source>
        <dbReference type="ARBA" id="ARBA00023136"/>
    </source>
</evidence>
<comment type="subcellular location">
    <subcellularLocation>
        <location evidence="1">Cell membrane</location>
        <topology evidence="1">Multi-pass membrane protein</topology>
    </subcellularLocation>
</comment>
<feature type="transmembrane region" description="Helical" evidence="7">
    <location>
        <begin position="180"/>
        <end position="197"/>
    </location>
</feature>
<keyword evidence="10" id="KW-1185">Reference proteome</keyword>
<dbReference type="GO" id="GO:0005886">
    <property type="term" value="C:plasma membrane"/>
    <property type="evidence" value="ECO:0007669"/>
    <property type="project" value="UniProtKB-SubCell"/>
</dbReference>
<dbReference type="OrthoDB" id="4544213at2"/>
<dbReference type="AlphaFoldDB" id="A0A1Q8CPG6"/>
<feature type="transmembrane region" description="Helical" evidence="7">
    <location>
        <begin position="377"/>
        <end position="400"/>
    </location>
</feature>
<evidence type="ECO:0000313" key="9">
    <source>
        <dbReference type="EMBL" id="OLF16236.1"/>
    </source>
</evidence>
<feature type="transmembrane region" description="Helical" evidence="7">
    <location>
        <begin position="314"/>
        <end position="339"/>
    </location>
</feature>
<feature type="transmembrane region" description="Helical" evidence="7">
    <location>
        <begin position="51"/>
        <end position="70"/>
    </location>
</feature>
<comment type="caution">
    <text evidence="9">The sequence shown here is derived from an EMBL/GenBank/DDBJ whole genome shotgun (WGS) entry which is preliminary data.</text>
</comment>
<organism evidence="9 10">
    <name type="scientific">Actinophytocola xanthii</name>
    <dbReference type="NCBI Taxonomy" id="1912961"/>
    <lineage>
        <taxon>Bacteria</taxon>
        <taxon>Bacillati</taxon>
        <taxon>Actinomycetota</taxon>
        <taxon>Actinomycetes</taxon>
        <taxon>Pseudonocardiales</taxon>
        <taxon>Pseudonocardiaceae</taxon>
    </lineage>
</organism>
<feature type="transmembrane region" description="Helical" evidence="7">
    <location>
        <begin position="82"/>
        <end position="102"/>
    </location>
</feature>
<evidence type="ECO:0000259" key="8">
    <source>
        <dbReference type="PROSITE" id="PS50850"/>
    </source>
</evidence>
<feature type="domain" description="Major facilitator superfamily (MFS) profile" evidence="8">
    <location>
        <begin position="1"/>
        <end position="401"/>
    </location>
</feature>
<dbReference type="SUPFAM" id="SSF103473">
    <property type="entry name" value="MFS general substrate transporter"/>
    <property type="match status" value="1"/>
</dbReference>
<evidence type="ECO:0000313" key="10">
    <source>
        <dbReference type="Proteomes" id="UP000185596"/>
    </source>
</evidence>
<dbReference type="PROSITE" id="PS50850">
    <property type="entry name" value="MFS"/>
    <property type="match status" value="1"/>
</dbReference>
<dbReference type="InterPro" id="IPR010290">
    <property type="entry name" value="TM_effector"/>
</dbReference>
<dbReference type="PRINTS" id="PR01035">
    <property type="entry name" value="TCRTETA"/>
</dbReference>
<keyword evidence="4 7" id="KW-0812">Transmembrane</keyword>
<keyword evidence="6 7" id="KW-0472">Membrane</keyword>
<dbReference type="PANTHER" id="PTHR23513:SF11">
    <property type="entry name" value="STAPHYLOFERRIN A TRANSPORTER"/>
    <property type="match status" value="1"/>
</dbReference>
<evidence type="ECO:0000256" key="2">
    <source>
        <dbReference type="ARBA" id="ARBA00022448"/>
    </source>
</evidence>
<dbReference type="InterPro" id="IPR001958">
    <property type="entry name" value="Tet-R_TetA/multi-R_MdtG-like"/>
</dbReference>
<evidence type="ECO:0000256" key="4">
    <source>
        <dbReference type="ARBA" id="ARBA00022692"/>
    </source>
</evidence>
<dbReference type="RefSeq" id="WP_075126827.1">
    <property type="nucleotide sequence ID" value="NZ_MSIE01000031.1"/>
</dbReference>
<evidence type="ECO:0000256" key="5">
    <source>
        <dbReference type="ARBA" id="ARBA00022989"/>
    </source>
</evidence>
<dbReference type="GO" id="GO:0022857">
    <property type="term" value="F:transmembrane transporter activity"/>
    <property type="evidence" value="ECO:0007669"/>
    <property type="project" value="InterPro"/>
</dbReference>
<dbReference type="Gene3D" id="1.20.1250.20">
    <property type="entry name" value="MFS general substrate transporter like domains"/>
    <property type="match status" value="1"/>
</dbReference>
<feature type="transmembrane region" description="Helical" evidence="7">
    <location>
        <begin position="257"/>
        <end position="277"/>
    </location>
</feature>
<dbReference type="Proteomes" id="UP000185596">
    <property type="component" value="Unassembled WGS sequence"/>
</dbReference>
<accession>A0A1Q8CPG6</accession>
<dbReference type="Pfam" id="PF05977">
    <property type="entry name" value="MFS_3"/>
    <property type="match status" value="1"/>
</dbReference>
<feature type="transmembrane region" description="Helical" evidence="7">
    <location>
        <begin position="227"/>
        <end position="251"/>
    </location>
</feature>
<protein>
    <submittedName>
        <fullName evidence="9">MFS transporter</fullName>
    </submittedName>
</protein>
<proteinExistence type="predicted"/>
<name>A0A1Q8CPG6_9PSEU</name>
<keyword evidence="3" id="KW-1003">Cell membrane</keyword>
<keyword evidence="2" id="KW-0813">Transport</keyword>
<evidence type="ECO:0000256" key="3">
    <source>
        <dbReference type="ARBA" id="ARBA00022475"/>
    </source>
</evidence>
<sequence>MSRSTVEEVPLRRNRDFTLLWVGQGCAEIGFSASMLAFPLVVLAITGSATASGLVLAADAVAQAVLALPAGALVDRWDRRRVMLACELAQVVALASLVAALLLDGASVAHLVAVAAVLGACRALFEPAEDAMLPSLVPERQLATAVATNSARSSIGQMSGTALGGLLFGVARWAPFLLDLLTHAVAFVTLLFLRAPARRAEPAPHGRIGQEIREGLRFLWQRREIRVTTACAVALNLFFAAYYLVVVVLAARRGTPAGEIGVMAAMLGVGGVLGAVLAPSLHRRLSPHVAIAGVFWALAALSPLAVLVHNGYLLGVLFAAMALLAPTANTTIVTHQLLLTPDELRGRLSGSLNLAVGGAAAAGPALGGLLAESTTPTTAVLVSAAGMTVAALAVTVNPTLRHYPREEQNR</sequence>
<keyword evidence="5 7" id="KW-1133">Transmembrane helix</keyword>
<dbReference type="EMBL" id="MSIE01000031">
    <property type="protein sequence ID" value="OLF16236.1"/>
    <property type="molecule type" value="Genomic_DNA"/>
</dbReference>
<dbReference type="STRING" id="1912961.BU204_17870"/>
<feature type="transmembrane region" description="Helical" evidence="7">
    <location>
        <begin position="21"/>
        <end position="45"/>
    </location>
</feature>